<dbReference type="STRING" id="582475.ACZ11_17380"/>
<keyword evidence="2" id="KW-0808">Transferase</keyword>
<dbReference type="GO" id="GO:0008168">
    <property type="term" value="F:methyltransferase activity"/>
    <property type="evidence" value="ECO:0007669"/>
    <property type="project" value="UniProtKB-KW"/>
</dbReference>
<evidence type="ECO:0000313" key="2">
    <source>
        <dbReference type="EMBL" id="PJO43357.1"/>
    </source>
</evidence>
<evidence type="ECO:0000256" key="1">
    <source>
        <dbReference type="SAM" id="SignalP"/>
    </source>
</evidence>
<sequence length="186" mass="20354">MIMGKIMKVTSTALLATTFALTSAYPSAVFAASNDMVDPVVETETDIQLQSNMDLAVQAALVGPEIKKLNVLGHEFNVKPASISKKNDLTVVNGQISHHLSWRPDDQLYYRIDIENGEVKQVDIKIDRGGWTSLSAPFLATLAQKNDIPITLEMIQELGQKLGSFIDGKWEYAAEAIVSAIALHVE</sequence>
<dbReference type="AlphaFoldDB" id="A0A2M9Q5K4"/>
<dbReference type="GO" id="GO:0032259">
    <property type="term" value="P:methylation"/>
    <property type="evidence" value="ECO:0007669"/>
    <property type="project" value="UniProtKB-KW"/>
</dbReference>
<protein>
    <submittedName>
        <fullName evidence="2">Methyltransferase</fullName>
    </submittedName>
</protein>
<keyword evidence="1" id="KW-0732">Signal</keyword>
<dbReference type="Proteomes" id="UP000232101">
    <property type="component" value="Unassembled WGS sequence"/>
</dbReference>
<keyword evidence="2" id="KW-0489">Methyltransferase</keyword>
<name>A0A2M9Q5K4_9BACI</name>
<dbReference type="EMBL" id="PHQY01000613">
    <property type="protein sequence ID" value="PJO43357.1"/>
    <property type="molecule type" value="Genomic_DNA"/>
</dbReference>
<feature type="chain" id="PRO_5014780193" evidence="1">
    <location>
        <begin position="32"/>
        <end position="186"/>
    </location>
</feature>
<feature type="signal peptide" evidence="1">
    <location>
        <begin position="1"/>
        <end position="31"/>
    </location>
</feature>
<organism evidence="2 3">
    <name type="scientific">Lysinibacillus xylanilyticus</name>
    <dbReference type="NCBI Taxonomy" id="582475"/>
    <lineage>
        <taxon>Bacteria</taxon>
        <taxon>Bacillati</taxon>
        <taxon>Bacillota</taxon>
        <taxon>Bacilli</taxon>
        <taxon>Bacillales</taxon>
        <taxon>Bacillaceae</taxon>
        <taxon>Lysinibacillus</taxon>
    </lineage>
</organism>
<reference evidence="2 3" key="1">
    <citation type="submission" date="2017-11" db="EMBL/GenBank/DDBJ databases">
        <title>Bacterial isolate from king chilli rhizosphere.</title>
        <authorList>
            <person name="Takhelmayum P."/>
            <person name="Sarangthem I."/>
        </authorList>
    </citation>
    <scope>NUCLEOTIDE SEQUENCE [LARGE SCALE GENOMIC DNA]</scope>
    <source>
        <strain evidence="3">t26</strain>
    </source>
</reference>
<proteinExistence type="predicted"/>
<evidence type="ECO:0000313" key="3">
    <source>
        <dbReference type="Proteomes" id="UP000232101"/>
    </source>
</evidence>
<accession>A0A2M9Q5K4</accession>
<gene>
    <name evidence="2" type="ORF">CWD94_12875</name>
</gene>
<comment type="caution">
    <text evidence="2">The sequence shown here is derived from an EMBL/GenBank/DDBJ whole genome shotgun (WGS) entry which is preliminary data.</text>
</comment>